<evidence type="ECO:0000313" key="1">
    <source>
        <dbReference type="EMBL" id="SHE85524.1"/>
    </source>
</evidence>
<dbReference type="EMBL" id="FQUE01000002">
    <property type="protein sequence ID" value="SHE85524.1"/>
    <property type="molecule type" value="Genomic_DNA"/>
</dbReference>
<evidence type="ECO:0000313" key="2">
    <source>
        <dbReference type="Proteomes" id="UP000183987"/>
    </source>
</evidence>
<sequence>MTEKPESPAPRPQTAAELREARLKAALKANMAKRKAQAKARRAEDASD</sequence>
<name>A0A1M4WWA2_LOKAT</name>
<reference evidence="2" key="1">
    <citation type="submission" date="2016-11" db="EMBL/GenBank/DDBJ databases">
        <authorList>
            <person name="Varghese N."/>
            <person name="Submissions S."/>
        </authorList>
    </citation>
    <scope>NUCLEOTIDE SEQUENCE [LARGE SCALE GENOMIC DNA]</scope>
    <source>
        <strain evidence="2">DSM 29326</strain>
    </source>
</reference>
<proteinExistence type="predicted"/>
<dbReference type="RefSeq" id="WP_178352714.1">
    <property type="nucleotide sequence ID" value="NZ_FQUE01000002.1"/>
</dbReference>
<protein>
    <submittedName>
        <fullName evidence="1">Uncharacterized protein</fullName>
    </submittedName>
</protein>
<dbReference type="STRING" id="366533.SAMN05444339_102257"/>
<dbReference type="AlphaFoldDB" id="A0A1M4WWA2"/>
<gene>
    <name evidence="1" type="ORF">SAMN05444339_102257</name>
</gene>
<dbReference type="Proteomes" id="UP000183987">
    <property type="component" value="Unassembled WGS sequence"/>
</dbReference>
<accession>A0A1M4WWA2</accession>
<keyword evidence="2" id="KW-1185">Reference proteome</keyword>
<organism evidence="1 2">
    <name type="scientific">Loktanella atrilutea</name>
    <dbReference type="NCBI Taxonomy" id="366533"/>
    <lineage>
        <taxon>Bacteria</taxon>
        <taxon>Pseudomonadati</taxon>
        <taxon>Pseudomonadota</taxon>
        <taxon>Alphaproteobacteria</taxon>
        <taxon>Rhodobacterales</taxon>
        <taxon>Roseobacteraceae</taxon>
        <taxon>Loktanella</taxon>
    </lineage>
</organism>